<dbReference type="PANTHER" id="PTHR14218:SF19">
    <property type="entry name" value="SERINE PROTEASE AORO, PUTATIVE (AFU_ORTHOLOGUE AFUA_6G10250)-RELATED"/>
    <property type="match status" value="1"/>
</dbReference>
<keyword evidence="10" id="KW-0865">Zymogen</keyword>
<protein>
    <recommendedName>
        <fullName evidence="4">tripeptidyl-peptidase II</fullName>
        <ecNumber evidence="4">3.4.14.10</ecNumber>
    </recommendedName>
</protein>
<feature type="active site" description="Charge relay system" evidence="11">
    <location>
        <position position="558"/>
    </location>
</feature>
<evidence type="ECO:0000256" key="6">
    <source>
        <dbReference type="ARBA" id="ARBA00022723"/>
    </source>
</evidence>
<dbReference type="InterPro" id="IPR015366">
    <property type="entry name" value="S53_propep"/>
</dbReference>
<dbReference type="GO" id="GO:0004252">
    <property type="term" value="F:serine-type endopeptidase activity"/>
    <property type="evidence" value="ECO:0007669"/>
    <property type="project" value="UniProtKB-UniRule"/>
</dbReference>
<evidence type="ECO:0000256" key="3">
    <source>
        <dbReference type="ARBA" id="ARBA00004239"/>
    </source>
</evidence>
<sequence>MVISPFATLALLSAAVVCAASPTTHVTHERRDIHSHSHWEKRNRLEPHDIIPVRIGVSQRNLDRGYDLLLDVSDPDSQNYGKHWTAEQIIEMFSPSRESIESIRKWLTGSGISEERIIHSLGYEWIHFNATVQEAEELFQTEYHAYQFGLETRSTVGCDEYKVPSHLARHIDFIHPGVALVGNMKKETMKRSILPEQRVSARDALHERADVGPCTDLDLITPTCIQYLYNVSKGDKRAPGNSLGIFASGSWYSPTALKAFLANYTNIPPETTLLNITIDISQTHYDEPDDSGEADLDVQMSLPLVYPQNVTIYQVDDDYYTTYGREIYWGMFQSWLNAIDGSYCNYTAFGETGNDLDIDPTYPDNHENPGDPDGGIPEGWYRGPPQCGTTKSTNVYSISYGWDEQLLPYNYMHRQCNEFMKLSLMGTTIVASTADLGSAPSNICDPSKYYEWYYHAVAQYPANCPYLLTVGATQLLPGLEEVGLNALGLASAGGFSWNYSRPAYQDEVVQAYLDSHQDLDRDRFNSQGRGFPDVSALGWNVLNVFGSEKEIVAQGGTSASTPIVAALINRINEERLKAGKSTLGFVNPVIYKNPQMFNDVTKGNTSICESVAFEAAEGWDPITGLGTPNYPKMLDVFMKLP</sequence>
<dbReference type="CDD" id="cd04056">
    <property type="entry name" value="Peptidases_S53"/>
    <property type="match status" value="1"/>
</dbReference>
<evidence type="ECO:0000256" key="10">
    <source>
        <dbReference type="ARBA" id="ARBA00023145"/>
    </source>
</evidence>
<dbReference type="PROSITE" id="PS51695">
    <property type="entry name" value="SEDOLISIN"/>
    <property type="match status" value="1"/>
</dbReference>
<keyword evidence="6 11" id="KW-0479">Metal-binding</keyword>
<dbReference type="SUPFAM" id="SSF54897">
    <property type="entry name" value="Protease propeptides/inhibitors"/>
    <property type="match status" value="1"/>
</dbReference>
<dbReference type="InterPro" id="IPR050819">
    <property type="entry name" value="Tripeptidyl-peptidase_I"/>
</dbReference>
<dbReference type="EC" id="3.4.14.10" evidence="4"/>
<keyword evidence="16" id="KW-1185">Reference proteome</keyword>
<comment type="catalytic activity">
    <reaction evidence="1">
        <text>Release of an N-terminal tripeptide from a polypeptide.</text>
        <dbReference type="EC" id="3.4.14.10"/>
    </reaction>
</comment>
<organism evidence="15 16">
    <name type="scientific">Trichoderma guizhouense</name>
    <dbReference type="NCBI Taxonomy" id="1491466"/>
    <lineage>
        <taxon>Eukaryota</taxon>
        <taxon>Fungi</taxon>
        <taxon>Dikarya</taxon>
        <taxon>Ascomycota</taxon>
        <taxon>Pezizomycotina</taxon>
        <taxon>Sordariomycetes</taxon>
        <taxon>Hypocreomycetidae</taxon>
        <taxon>Hypocreales</taxon>
        <taxon>Hypocreaceae</taxon>
        <taxon>Trichoderma</taxon>
    </lineage>
</organism>
<feature type="signal peptide" evidence="13">
    <location>
        <begin position="1"/>
        <end position="19"/>
    </location>
</feature>
<feature type="binding site" evidence="11">
    <location>
        <position position="600"/>
    </location>
    <ligand>
        <name>Ca(2+)</name>
        <dbReference type="ChEBI" id="CHEBI:29108"/>
    </ligand>
</feature>
<evidence type="ECO:0000313" key="16">
    <source>
        <dbReference type="Proteomes" id="UP000191004"/>
    </source>
</evidence>
<dbReference type="GO" id="GO:0046872">
    <property type="term" value="F:metal ion binding"/>
    <property type="evidence" value="ECO:0007669"/>
    <property type="project" value="UniProtKB-UniRule"/>
</dbReference>
<keyword evidence="7 11" id="KW-0378">Hydrolase</keyword>
<evidence type="ECO:0000256" key="12">
    <source>
        <dbReference type="SAM" id="MobiDB-lite"/>
    </source>
</evidence>
<dbReference type="SMART" id="SM00944">
    <property type="entry name" value="Pro-kuma_activ"/>
    <property type="match status" value="1"/>
</dbReference>
<feature type="binding site" evidence="11">
    <location>
        <position position="618"/>
    </location>
    <ligand>
        <name>Ca(2+)</name>
        <dbReference type="ChEBI" id="CHEBI:29108"/>
    </ligand>
</feature>
<gene>
    <name evidence="15" type="ORF">A0O28_0040850</name>
</gene>
<keyword evidence="8 11" id="KW-0720">Serine protease</keyword>
<comment type="caution">
    <text evidence="15">The sequence shown here is derived from an EMBL/GenBank/DDBJ whole genome shotgun (WGS) entry which is preliminary data.</text>
</comment>
<dbReference type="SUPFAM" id="SSF52743">
    <property type="entry name" value="Subtilisin-like"/>
    <property type="match status" value="1"/>
</dbReference>
<evidence type="ECO:0000256" key="4">
    <source>
        <dbReference type="ARBA" id="ARBA00012462"/>
    </source>
</evidence>
<reference evidence="15 16" key="1">
    <citation type="submission" date="2016-04" db="EMBL/GenBank/DDBJ databases">
        <title>Multiple horizontal gene transfer events from other fungi enriched the ability of the initially mycotrophic fungus Trichoderma (Ascomycota) to feed on dead plant biomass.</title>
        <authorList>
            <person name="Atanasova L."/>
            <person name="Chenthamara K."/>
            <person name="Zhang J."/>
            <person name="Grujic M."/>
            <person name="Henrissat B."/>
            <person name="Kuo A."/>
            <person name="Aertz A."/>
            <person name="Salamov A."/>
            <person name="Lipzen A."/>
            <person name="Labutti K."/>
            <person name="Barry K."/>
            <person name="Miao Y."/>
            <person name="Rahimi M.J."/>
            <person name="Shen Q."/>
            <person name="Grigoriev I.V."/>
            <person name="Kubicek C.P."/>
            <person name="Druzhinina I.S."/>
        </authorList>
    </citation>
    <scope>NUCLEOTIDE SEQUENCE [LARGE SCALE GENOMIC DNA]</scope>
    <source>
        <strain evidence="15 16">NJAU 4742</strain>
    </source>
</reference>
<evidence type="ECO:0000313" key="15">
    <source>
        <dbReference type="EMBL" id="OPB37173.1"/>
    </source>
</evidence>
<dbReference type="Proteomes" id="UP000191004">
    <property type="component" value="Unassembled WGS sequence"/>
</dbReference>
<feature type="binding site" evidence="11">
    <location>
        <position position="620"/>
    </location>
    <ligand>
        <name>Ca(2+)</name>
        <dbReference type="ChEBI" id="CHEBI:29108"/>
    </ligand>
</feature>
<dbReference type="Gene3D" id="3.40.50.200">
    <property type="entry name" value="Peptidase S8/S53 domain"/>
    <property type="match status" value="1"/>
</dbReference>
<dbReference type="OrthoDB" id="409122at2759"/>
<feature type="domain" description="Peptidase S53" evidence="14">
    <location>
        <begin position="219"/>
        <end position="640"/>
    </location>
</feature>
<dbReference type="PANTHER" id="PTHR14218">
    <property type="entry name" value="PROTEASE S8 TRIPEPTIDYL PEPTIDASE I CLN2"/>
    <property type="match status" value="1"/>
</dbReference>
<evidence type="ECO:0000256" key="9">
    <source>
        <dbReference type="ARBA" id="ARBA00022837"/>
    </source>
</evidence>
<dbReference type="InterPro" id="IPR036852">
    <property type="entry name" value="Peptidase_S8/S53_dom_sf"/>
</dbReference>
<comment type="subcellular location">
    <subcellularLocation>
        <location evidence="3">Secreted</location>
        <location evidence="3">Extracellular space</location>
    </subcellularLocation>
</comment>
<dbReference type="InterPro" id="IPR030400">
    <property type="entry name" value="Sedolisin_dom"/>
</dbReference>
<evidence type="ECO:0000256" key="11">
    <source>
        <dbReference type="PROSITE-ProRule" id="PRU01032"/>
    </source>
</evidence>
<dbReference type="Pfam" id="PF00082">
    <property type="entry name" value="Peptidase_S8"/>
    <property type="match status" value="1"/>
</dbReference>
<feature type="chain" id="PRO_5010558045" description="tripeptidyl-peptidase II" evidence="13">
    <location>
        <begin position="20"/>
        <end position="641"/>
    </location>
</feature>
<evidence type="ECO:0000256" key="13">
    <source>
        <dbReference type="SAM" id="SignalP"/>
    </source>
</evidence>
<comment type="function">
    <text evidence="2">Secreted tripeptidyl-peptidase which degrades proteins at acidic pHs and is involved in virulence.</text>
</comment>
<feature type="active site" description="Charge relay system" evidence="11">
    <location>
        <position position="297"/>
    </location>
</feature>
<name>A0A1T3C7S8_9HYPO</name>
<dbReference type="AlphaFoldDB" id="A0A1T3C7S8"/>
<comment type="cofactor">
    <cofactor evidence="11">
        <name>Ca(2+)</name>
        <dbReference type="ChEBI" id="CHEBI:29108"/>
    </cofactor>
    <text evidence="11">Binds 1 Ca(2+) ion per subunit.</text>
</comment>
<evidence type="ECO:0000256" key="5">
    <source>
        <dbReference type="ARBA" id="ARBA00022670"/>
    </source>
</evidence>
<keyword evidence="13" id="KW-0732">Signal</keyword>
<dbReference type="EMBL" id="LVVK01000022">
    <property type="protein sequence ID" value="OPB37173.1"/>
    <property type="molecule type" value="Genomic_DNA"/>
</dbReference>
<dbReference type="GO" id="GO:0005576">
    <property type="term" value="C:extracellular region"/>
    <property type="evidence" value="ECO:0007669"/>
    <property type="project" value="UniProtKB-SubCell"/>
</dbReference>
<evidence type="ECO:0000259" key="14">
    <source>
        <dbReference type="PROSITE" id="PS51695"/>
    </source>
</evidence>
<accession>A0A1T3C7S8</accession>
<evidence type="ECO:0000256" key="2">
    <source>
        <dbReference type="ARBA" id="ARBA00002451"/>
    </source>
</evidence>
<evidence type="ECO:0000256" key="7">
    <source>
        <dbReference type="ARBA" id="ARBA00022801"/>
    </source>
</evidence>
<proteinExistence type="predicted"/>
<dbReference type="GO" id="GO:0006508">
    <property type="term" value="P:proteolysis"/>
    <property type="evidence" value="ECO:0007669"/>
    <property type="project" value="UniProtKB-KW"/>
</dbReference>
<dbReference type="GO" id="GO:0008240">
    <property type="term" value="F:tripeptidyl-peptidase activity"/>
    <property type="evidence" value="ECO:0007669"/>
    <property type="project" value="UniProtKB-EC"/>
</dbReference>
<keyword evidence="9 11" id="KW-0106">Calcium</keyword>
<dbReference type="CDD" id="cd11377">
    <property type="entry name" value="Pro-peptidase_S53"/>
    <property type="match status" value="1"/>
</dbReference>
<feature type="binding site" evidence="11">
    <location>
        <position position="599"/>
    </location>
    <ligand>
        <name>Ca(2+)</name>
        <dbReference type="ChEBI" id="CHEBI:29108"/>
    </ligand>
</feature>
<keyword evidence="5 11" id="KW-0645">Protease</keyword>
<evidence type="ECO:0000256" key="8">
    <source>
        <dbReference type="ARBA" id="ARBA00022825"/>
    </source>
</evidence>
<evidence type="ECO:0000256" key="1">
    <source>
        <dbReference type="ARBA" id="ARBA00001910"/>
    </source>
</evidence>
<dbReference type="InterPro" id="IPR000209">
    <property type="entry name" value="Peptidase_S8/S53_dom"/>
</dbReference>
<feature type="active site" description="Charge relay system" evidence="11">
    <location>
        <position position="293"/>
    </location>
</feature>
<feature type="region of interest" description="Disordered" evidence="12">
    <location>
        <begin position="357"/>
        <end position="383"/>
    </location>
</feature>
<dbReference type="Pfam" id="PF09286">
    <property type="entry name" value="Pro-kuma_activ"/>
    <property type="match status" value="1"/>
</dbReference>